<protein>
    <submittedName>
        <fullName evidence="8">Aromatic amino acid exporter</fullName>
    </submittedName>
</protein>
<sequence>MGNLSNNKQATLLALLATFFWSTVATAFKFGLEQLTPTQFLCWVIIIAWVILTIIILSTGKWKIRVDKRSKYLALAGGILNPFAYYLVLFHAYNQLPAQIAQSLNYTWPLVLVIFSSIFLRQAFKPMVFWGMLISFGGVFVISYGSMHSALEVNLTGILLAVGSSLIWASYWIVNKLSHTHPIQQIWLNFTSAIVLMVPYTLLTDGLPVPQLQGGLAAIYAALFEMALTFVIWLKAMQLASSTDKISHYIYFSPFLSLVFINALLHEPILISTIGGLVLIVAGIIWTEYANKFRKPSNTNT</sequence>
<feature type="transmembrane region" description="Helical" evidence="6">
    <location>
        <begin position="127"/>
        <end position="147"/>
    </location>
</feature>
<evidence type="ECO:0000256" key="3">
    <source>
        <dbReference type="ARBA" id="ARBA00022692"/>
    </source>
</evidence>
<keyword evidence="5 6" id="KW-0472">Membrane</keyword>
<dbReference type="AlphaFoldDB" id="A0A0S2I2Q1"/>
<dbReference type="PANTHER" id="PTHR32322:SF18">
    <property type="entry name" value="S-ADENOSYLMETHIONINE_S-ADENOSYLHOMOCYSTEINE TRANSPORTER"/>
    <property type="match status" value="1"/>
</dbReference>
<evidence type="ECO:0000313" key="9">
    <source>
        <dbReference type="Proteomes" id="UP000064893"/>
    </source>
</evidence>
<evidence type="ECO:0000256" key="1">
    <source>
        <dbReference type="ARBA" id="ARBA00004651"/>
    </source>
</evidence>
<feature type="transmembrane region" description="Helical" evidence="6">
    <location>
        <begin position="99"/>
        <end position="120"/>
    </location>
</feature>
<evidence type="ECO:0000256" key="4">
    <source>
        <dbReference type="ARBA" id="ARBA00022989"/>
    </source>
</evidence>
<evidence type="ECO:0000256" key="5">
    <source>
        <dbReference type="ARBA" id="ARBA00023136"/>
    </source>
</evidence>
<feature type="transmembrane region" description="Helical" evidence="6">
    <location>
        <begin position="246"/>
        <end position="263"/>
    </location>
</feature>
<dbReference type="PANTHER" id="PTHR32322">
    <property type="entry name" value="INNER MEMBRANE TRANSPORTER"/>
    <property type="match status" value="1"/>
</dbReference>
<dbReference type="STRING" id="1307839.L21SP5_02908"/>
<feature type="domain" description="EamA" evidence="7">
    <location>
        <begin position="11"/>
        <end position="143"/>
    </location>
</feature>
<dbReference type="GO" id="GO:0005886">
    <property type="term" value="C:plasma membrane"/>
    <property type="evidence" value="ECO:0007669"/>
    <property type="project" value="UniProtKB-SubCell"/>
</dbReference>
<dbReference type="PATRIC" id="fig|1307839.3.peg.3054"/>
<dbReference type="SUPFAM" id="SSF103481">
    <property type="entry name" value="Multidrug resistance efflux transporter EmrE"/>
    <property type="match status" value="2"/>
</dbReference>
<keyword evidence="2" id="KW-1003">Cell membrane</keyword>
<evidence type="ECO:0000259" key="7">
    <source>
        <dbReference type="Pfam" id="PF00892"/>
    </source>
</evidence>
<accession>A0A0S2I2Q1</accession>
<evidence type="ECO:0000256" key="6">
    <source>
        <dbReference type="SAM" id="Phobius"/>
    </source>
</evidence>
<keyword evidence="3 6" id="KW-0812">Transmembrane</keyword>
<comment type="subcellular location">
    <subcellularLocation>
        <location evidence="1">Cell membrane</location>
        <topology evidence="1">Multi-pass membrane protein</topology>
    </subcellularLocation>
</comment>
<dbReference type="InterPro" id="IPR000620">
    <property type="entry name" value="EamA_dom"/>
</dbReference>
<dbReference type="KEGG" id="blq:L21SP5_02908"/>
<organism evidence="8 9">
    <name type="scientific">Salinivirga cyanobacteriivorans</name>
    <dbReference type="NCBI Taxonomy" id="1307839"/>
    <lineage>
        <taxon>Bacteria</taxon>
        <taxon>Pseudomonadati</taxon>
        <taxon>Bacteroidota</taxon>
        <taxon>Bacteroidia</taxon>
        <taxon>Bacteroidales</taxon>
        <taxon>Salinivirgaceae</taxon>
        <taxon>Salinivirga</taxon>
    </lineage>
</organism>
<dbReference type="Proteomes" id="UP000064893">
    <property type="component" value="Chromosome"/>
</dbReference>
<name>A0A0S2I2Q1_9BACT</name>
<feature type="transmembrane region" description="Helical" evidence="6">
    <location>
        <begin position="186"/>
        <end position="203"/>
    </location>
</feature>
<feature type="transmembrane region" description="Helical" evidence="6">
    <location>
        <begin position="72"/>
        <end position="93"/>
    </location>
</feature>
<keyword evidence="9" id="KW-1185">Reference proteome</keyword>
<feature type="domain" description="EamA" evidence="7">
    <location>
        <begin position="156"/>
        <end position="286"/>
    </location>
</feature>
<evidence type="ECO:0000256" key="2">
    <source>
        <dbReference type="ARBA" id="ARBA00022475"/>
    </source>
</evidence>
<keyword evidence="4 6" id="KW-1133">Transmembrane helix</keyword>
<dbReference type="InterPro" id="IPR037185">
    <property type="entry name" value="EmrE-like"/>
</dbReference>
<gene>
    <name evidence="8" type="ORF">L21SP5_02908</name>
</gene>
<dbReference type="RefSeq" id="WP_057953890.1">
    <property type="nucleotide sequence ID" value="NZ_CP013118.1"/>
</dbReference>
<dbReference type="Pfam" id="PF00892">
    <property type="entry name" value="EamA"/>
    <property type="match status" value="2"/>
</dbReference>
<feature type="transmembrane region" description="Helical" evidence="6">
    <location>
        <begin position="37"/>
        <end position="60"/>
    </location>
</feature>
<feature type="transmembrane region" description="Helical" evidence="6">
    <location>
        <begin position="215"/>
        <end position="234"/>
    </location>
</feature>
<feature type="transmembrane region" description="Helical" evidence="6">
    <location>
        <begin position="269"/>
        <end position="287"/>
    </location>
</feature>
<evidence type="ECO:0000313" key="8">
    <source>
        <dbReference type="EMBL" id="ALO16528.1"/>
    </source>
</evidence>
<dbReference type="OrthoDB" id="5729944at2"/>
<dbReference type="InterPro" id="IPR050638">
    <property type="entry name" value="AA-Vitamin_Transporters"/>
</dbReference>
<feature type="transmembrane region" description="Helical" evidence="6">
    <location>
        <begin position="153"/>
        <end position="174"/>
    </location>
</feature>
<reference evidence="8 9" key="1">
    <citation type="submission" date="2015-11" db="EMBL/GenBank/DDBJ databases">
        <title>Description and complete genome sequence of a novel strain predominating in hypersaline microbial mats and representing a new family of the Bacteriodetes phylum.</title>
        <authorList>
            <person name="Spring S."/>
            <person name="Bunk B."/>
            <person name="Sproer C."/>
            <person name="Klenk H.-P."/>
        </authorList>
    </citation>
    <scope>NUCLEOTIDE SEQUENCE [LARGE SCALE GENOMIC DNA]</scope>
    <source>
        <strain evidence="8 9">L21-Spi-D4</strain>
    </source>
</reference>
<proteinExistence type="predicted"/>
<dbReference type="EMBL" id="CP013118">
    <property type="protein sequence ID" value="ALO16528.1"/>
    <property type="molecule type" value="Genomic_DNA"/>
</dbReference>